<dbReference type="EMBL" id="JBEPBX010000011">
    <property type="protein sequence ID" value="MER6614548.1"/>
    <property type="molecule type" value="Genomic_DNA"/>
</dbReference>
<evidence type="ECO:0000313" key="2">
    <source>
        <dbReference type="EMBL" id="MER6614548.1"/>
    </source>
</evidence>
<comment type="caution">
    <text evidence="2">The sequence shown here is derived from an EMBL/GenBank/DDBJ whole genome shotgun (WGS) entry which is preliminary data.</text>
</comment>
<accession>A0ABV1UUU1</accession>
<name>A0ABV1UUU1_9ACTN</name>
<gene>
    <name evidence="2" type="ORF">ABT276_14465</name>
</gene>
<reference evidence="2 3" key="1">
    <citation type="submission" date="2024-06" db="EMBL/GenBank/DDBJ databases">
        <title>The Natural Products Discovery Center: Release of the First 8490 Sequenced Strains for Exploring Actinobacteria Biosynthetic Diversity.</title>
        <authorList>
            <person name="Kalkreuter E."/>
            <person name="Kautsar S.A."/>
            <person name="Yang D."/>
            <person name="Bader C.D."/>
            <person name="Teijaro C.N."/>
            <person name="Fluegel L."/>
            <person name="Davis C.M."/>
            <person name="Simpson J.R."/>
            <person name="Lauterbach L."/>
            <person name="Steele A.D."/>
            <person name="Gui C."/>
            <person name="Meng S."/>
            <person name="Li G."/>
            <person name="Viehrig K."/>
            <person name="Ye F."/>
            <person name="Su P."/>
            <person name="Kiefer A.F."/>
            <person name="Nichols A."/>
            <person name="Cepeda A.J."/>
            <person name="Yan W."/>
            <person name="Fan B."/>
            <person name="Jiang Y."/>
            <person name="Adhikari A."/>
            <person name="Zheng C.-J."/>
            <person name="Schuster L."/>
            <person name="Cowan T.M."/>
            <person name="Smanski M.J."/>
            <person name="Chevrette M.G."/>
            <person name="De Carvalho L.P.S."/>
            <person name="Shen B."/>
        </authorList>
    </citation>
    <scope>NUCLEOTIDE SEQUENCE [LARGE SCALE GENOMIC DNA]</scope>
    <source>
        <strain evidence="2 3">NPDC000837</strain>
    </source>
</reference>
<feature type="region of interest" description="Disordered" evidence="1">
    <location>
        <begin position="43"/>
        <end position="64"/>
    </location>
</feature>
<evidence type="ECO:0000313" key="3">
    <source>
        <dbReference type="Proteomes" id="UP001445472"/>
    </source>
</evidence>
<evidence type="ECO:0000256" key="1">
    <source>
        <dbReference type="SAM" id="MobiDB-lite"/>
    </source>
</evidence>
<dbReference type="Proteomes" id="UP001445472">
    <property type="component" value="Unassembled WGS sequence"/>
</dbReference>
<sequence length="64" mass="6716">MGEAMSAVTLLLVALLKNSELRAERAVQRKLDAIAAALLEGQEGGGTGEAHRKLRSALGLEKDS</sequence>
<dbReference type="RefSeq" id="WP_351976366.1">
    <property type="nucleotide sequence ID" value="NZ_JBEPBX010000011.1"/>
</dbReference>
<keyword evidence="3" id="KW-1185">Reference proteome</keyword>
<protein>
    <submittedName>
        <fullName evidence="2">Uncharacterized protein</fullName>
    </submittedName>
</protein>
<proteinExistence type="predicted"/>
<organism evidence="2 3">
    <name type="scientific">Streptomyces xantholiticus</name>
    <dbReference type="NCBI Taxonomy" id="68285"/>
    <lineage>
        <taxon>Bacteria</taxon>
        <taxon>Bacillati</taxon>
        <taxon>Actinomycetota</taxon>
        <taxon>Actinomycetes</taxon>
        <taxon>Kitasatosporales</taxon>
        <taxon>Streptomycetaceae</taxon>
        <taxon>Streptomyces</taxon>
    </lineage>
</organism>